<dbReference type="CDD" id="cd04322">
    <property type="entry name" value="LysRS_N"/>
    <property type="match status" value="1"/>
</dbReference>
<accession>A0A2M7YM55</accession>
<sequence>MPSINEIRQNRIKKLGRIEKKGVAPYPAKTKRTHTCREALERFEEISSKREKIFLAGRLMTVREHGGSTFCHVQDGAGRIQAYFKKDELGEKAYKFFLDSFDSGDFIEVGGTLFLTKKGEKTLLVGECRMLAKSLLPLPEKWHGLKDAEEKFRKRYLDLLINKDTREIFEKRSEVIGKIREFLGRHQFIEVETPILQLLYGGANARPFKTHLNALDMDLYLRIAPELYLKRLLVGGFERVFEIGRCFRNEGIDREHNPDFTMLECYAAYWDWEKLMEFMEELAHYLDPEIFPEKWDRVEYKDIVTNGDERGSFAQIKKPTFVLRLPDIPLCKNNEALQGIVQGIELIKAFSEQNNPIEQRAAFEKQEKLRQKGDEQAQRLDNDFLEALEYGAPPAAGFGLGIDRLTLILTKARSLRETILFPLMKPKE</sequence>
<name>A0A2M7YM55_9BACT</name>
<dbReference type="GO" id="GO:0005829">
    <property type="term" value="C:cytosol"/>
    <property type="evidence" value="ECO:0007669"/>
    <property type="project" value="TreeGrafter"/>
</dbReference>
<dbReference type="SUPFAM" id="SSF55681">
    <property type="entry name" value="Class II aaRS and biotin synthetases"/>
    <property type="match status" value="1"/>
</dbReference>
<dbReference type="InterPro" id="IPR004365">
    <property type="entry name" value="NA-bd_OB_tRNA"/>
</dbReference>
<evidence type="ECO:0000313" key="7">
    <source>
        <dbReference type="Proteomes" id="UP000230941"/>
    </source>
</evidence>
<feature type="domain" description="Aminoacyl-transfer RNA synthetases class-II family profile" evidence="5">
    <location>
        <begin position="172"/>
        <end position="426"/>
    </location>
</feature>
<evidence type="ECO:0000313" key="6">
    <source>
        <dbReference type="EMBL" id="PJA64030.1"/>
    </source>
</evidence>
<keyword evidence="4" id="KW-0030">Aminoacyl-tRNA synthetase</keyword>
<dbReference type="Pfam" id="PF00152">
    <property type="entry name" value="tRNA-synt_2"/>
    <property type="match status" value="1"/>
</dbReference>
<gene>
    <name evidence="6" type="ORF">CO160_00860</name>
</gene>
<dbReference type="Pfam" id="PF01336">
    <property type="entry name" value="tRNA_anti-codon"/>
    <property type="match status" value="1"/>
</dbReference>
<dbReference type="GO" id="GO:0006430">
    <property type="term" value="P:lysyl-tRNA aminoacylation"/>
    <property type="evidence" value="ECO:0007669"/>
    <property type="project" value="InterPro"/>
</dbReference>
<dbReference type="InterPro" id="IPR045864">
    <property type="entry name" value="aa-tRNA-synth_II/BPL/LPL"/>
</dbReference>
<proteinExistence type="predicted"/>
<comment type="caution">
    <text evidence="6">The sequence shown here is derived from an EMBL/GenBank/DDBJ whole genome shotgun (WGS) entry which is preliminary data.</text>
</comment>
<dbReference type="InterPro" id="IPR044136">
    <property type="entry name" value="Lys-tRNA-ligase_II_N"/>
</dbReference>
<evidence type="ECO:0000256" key="3">
    <source>
        <dbReference type="ARBA" id="ARBA00022840"/>
    </source>
</evidence>
<dbReference type="InterPro" id="IPR012340">
    <property type="entry name" value="NA-bd_OB-fold"/>
</dbReference>
<reference evidence="7" key="1">
    <citation type="submission" date="2017-09" db="EMBL/GenBank/DDBJ databases">
        <title>Depth-based differentiation of microbial function through sediment-hosted aquifers and enrichment of novel symbionts in the deep terrestrial subsurface.</title>
        <authorList>
            <person name="Probst A.J."/>
            <person name="Ladd B."/>
            <person name="Jarett J.K."/>
            <person name="Geller-Mcgrath D.E."/>
            <person name="Sieber C.M.K."/>
            <person name="Emerson J.B."/>
            <person name="Anantharaman K."/>
            <person name="Thomas B.C."/>
            <person name="Malmstrom R."/>
            <person name="Stieglmeier M."/>
            <person name="Klingl A."/>
            <person name="Woyke T."/>
            <person name="Ryan C.M."/>
            <person name="Banfield J.F."/>
        </authorList>
    </citation>
    <scope>NUCLEOTIDE SEQUENCE [LARGE SCALE GENOMIC DNA]</scope>
</reference>
<evidence type="ECO:0000256" key="1">
    <source>
        <dbReference type="ARBA" id="ARBA00022598"/>
    </source>
</evidence>
<dbReference type="PANTHER" id="PTHR42918">
    <property type="entry name" value="LYSYL-TRNA SYNTHETASE"/>
    <property type="match status" value="1"/>
</dbReference>
<dbReference type="InterPro" id="IPR006195">
    <property type="entry name" value="aa-tRNA-synth_II"/>
</dbReference>
<dbReference type="AlphaFoldDB" id="A0A2M7YM55"/>
<dbReference type="PRINTS" id="PR00982">
    <property type="entry name" value="TRNASYNTHLYS"/>
</dbReference>
<dbReference type="Proteomes" id="UP000230941">
    <property type="component" value="Unassembled WGS sequence"/>
</dbReference>
<keyword evidence="3" id="KW-0067">ATP-binding</keyword>
<dbReference type="Gene3D" id="3.30.930.10">
    <property type="entry name" value="Bira Bifunctional Protein, Domain 2"/>
    <property type="match status" value="2"/>
</dbReference>
<evidence type="ECO:0000256" key="4">
    <source>
        <dbReference type="ARBA" id="ARBA00023146"/>
    </source>
</evidence>
<dbReference type="EMBL" id="PFWG01000021">
    <property type="protein sequence ID" value="PJA64030.1"/>
    <property type="molecule type" value="Genomic_DNA"/>
</dbReference>
<keyword evidence="1 6" id="KW-0436">Ligase</keyword>
<evidence type="ECO:0000259" key="5">
    <source>
        <dbReference type="PROSITE" id="PS50862"/>
    </source>
</evidence>
<organism evidence="6 7">
    <name type="scientific">Candidatus Portnoybacteria bacterium CG_4_9_14_3_um_filter_43_11</name>
    <dbReference type="NCBI Taxonomy" id="1974805"/>
    <lineage>
        <taxon>Bacteria</taxon>
        <taxon>Candidatus Portnoyibacteriota</taxon>
    </lineage>
</organism>
<dbReference type="InterPro" id="IPR004364">
    <property type="entry name" value="Aa-tRNA-synt_II"/>
</dbReference>
<dbReference type="GO" id="GO:0005524">
    <property type="term" value="F:ATP binding"/>
    <property type="evidence" value="ECO:0007669"/>
    <property type="project" value="UniProtKB-KW"/>
</dbReference>
<dbReference type="SUPFAM" id="SSF50249">
    <property type="entry name" value="Nucleic acid-binding proteins"/>
    <property type="match status" value="1"/>
</dbReference>
<protein>
    <submittedName>
        <fullName evidence="6">Lysine--tRNA ligase</fullName>
    </submittedName>
</protein>
<dbReference type="GO" id="GO:0000049">
    <property type="term" value="F:tRNA binding"/>
    <property type="evidence" value="ECO:0007669"/>
    <property type="project" value="TreeGrafter"/>
</dbReference>
<dbReference type="PANTHER" id="PTHR42918:SF15">
    <property type="entry name" value="LYSINE--TRNA LIGASE, CHLOROPLASTIC_MITOCHONDRIAL"/>
    <property type="match status" value="1"/>
</dbReference>
<dbReference type="InterPro" id="IPR018149">
    <property type="entry name" value="Lys-tRNA-synth_II_C"/>
</dbReference>
<dbReference type="GO" id="GO:0004824">
    <property type="term" value="F:lysine-tRNA ligase activity"/>
    <property type="evidence" value="ECO:0007669"/>
    <property type="project" value="InterPro"/>
</dbReference>
<dbReference type="PROSITE" id="PS50862">
    <property type="entry name" value="AA_TRNA_LIGASE_II"/>
    <property type="match status" value="1"/>
</dbReference>
<dbReference type="Gene3D" id="2.40.50.140">
    <property type="entry name" value="Nucleic acid-binding proteins"/>
    <property type="match status" value="1"/>
</dbReference>
<evidence type="ECO:0000256" key="2">
    <source>
        <dbReference type="ARBA" id="ARBA00022741"/>
    </source>
</evidence>
<keyword evidence="2" id="KW-0547">Nucleotide-binding</keyword>